<dbReference type="Gene3D" id="3.30.70.2940">
    <property type="match status" value="1"/>
</dbReference>
<gene>
    <name evidence="1" type="ORF">SAMN05444406_11733</name>
</gene>
<evidence type="ECO:0000313" key="1">
    <source>
        <dbReference type="EMBL" id="SFQ19879.1"/>
    </source>
</evidence>
<dbReference type="OrthoDB" id="6162707at2"/>
<reference evidence="1 2" key="1">
    <citation type="submission" date="2016-10" db="EMBL/GenBank/DDBJ databases">
        <authorList>
            <person name="de Groot N.N."/>
        </authorList>
    </citation>
    <scope>NUCLEOTIDE SEQUENCE [LARGE SCALE GENOMIC DNA]</scope>
    <source>
        <strain evidence="1 2">DSM 20678</strain>
    </source>
</reference>
<dbReference type="NCBIfam" id="TIGR01888">
    <property type="entry name" value="cas_cmr3"/>
    <property type="match status" value="1"/>
</dbReference>
<dbReference type="RefSeq" id="WP_092282417.1">
    <property type="nucleotide sequence ID" value="NZ_FOXR01000017.1"/>
</dbReference>
<dbReference type="Proteomes" id="UP000198577">
    <property type="component" value="Unassembled WGS sequence"/>
</dbReference>
<keyword evidence="2" id="KW-1185">Reference proteome</keyword>
<evidence type="ECO:0000313" key="2">
    <source>
        <dbReference type="Proteomes" id="UP000198577"/>
    </source>
</evidence>
<dbReference type="CDD" id="cd09748">
    <property type="entry name" value="Cmr3_III-B"/>
    <property type="match status" value="1"/>
</dbReference>
<accession>A0A1I5WJK2</accession>
<sequence length="392" mass="45070">MFLKITPLDTLFFRSGRPFTMGENSWADAVFPPFPGTLYSAIRSFLIFRYGKLEDFYNGLLKEDVKRVVGTPCQKGSLKLKGIFLYSNNNENPLFLAPKDVVEDSEKGKLYCLDYLKKPPLMVSDYKLSDILVWKKNEKAETTDYWLTVEGFKKYLKGEKDIFEIRGKRNLKRMYREKSELFVLEPKVGIKRDPYTLTSEEGYLYRISLVRLKKDVALIAEVEGVEDFPEEGVFQLGGEGKAVKFEKLKNGDDGGVAELEDLRRMEFDLRNGYFKLYLATPAIFEKGWLPRWIDENDDYEGKYEYNGLEIKLKLMACAIGRALPVGGWDIYRGQPKPMRKAVPAGSVYYFKVLEDDLKEAAYKIKELFHFKNISDVNSEEGFGLSIVGGVKV</sequence>
<organism evidence="1 2">
    <name type="scientific">Caldicoprobacter faecalis</name>
    <dbReference type="NCBI Taxonomy" id="937334"/>
    <lineage>
        <taxon>Bacteria</taxon>
        <taxon>Bacillati</taxon>
        <taxon>Bacillota</taxon>
        <taxon>Clostridia</taxon>
        <taxon>Caldicoprobacterales</taxon>
        <taxon>Caldicoprobacteraceae</taxon>
        <taxon>Caldicoprobacter</taxon>
    </lineage>
</organism>
<protein>
    <submittedName>
        <fullName evidence="1">CRISPR-associated protein, Cmr3 family</fullName>
    </submittedName>
</protein>
<dbReference type="AlphaFoldDB" id="A0A1I5WJK2"/>
<name>A0A1I5WJK2_9FIRM</name>
<dbReference type="InterPro" id="IPR019117">
    <property type="entry name" value="CRISPR-assoc_protein_Cmr3"/>
</dbReference>
<dbReference type="STRING" id="937334.SAMN05444406_11733"/>
<proteinExistence type="predicted"/>
<dbReference type="InterPro" id="IPR010165">
    <property type="entry name" value="CRISPR-Cmr3_IIIB"/>
</dbReference>
<dbReference type="Pfam" id="PF09700">
    <property type="entry name" value="Cas_Cmr3"/>
    <property type="match status" value="1"/>
</dbReference>
<dbReference type="EMBL" id="FOXR01000017">
    <property type="protein sequence ID" value="SFQ19879.1"/>
    <property type="molecule type" value="Genomic_DNA"/>
</dbReference>
<dbReference type="Gene3D" id="2.60.40.4350">
    <property type="match status" value="1"/>
</dbReference>